<keyword evidence="4" id="KW-0804">Transcription</keyword>
<dbReference type="SUPFAM" id="SSF88659">
    <property type="entry name" value="Sigma3 and sigma4 domains of RNA polymerase sigma factors"/>
    <property type="match status" value="1"/>
</dbReference>
<evidence type="ECO:0000313" key="8">
    <source>
        <dbReference type="Proteomes" id="UP001249959"/>
    </source>
</evidence>
<evidence type="ECO:0000259" key="5">
    <source>
        <dbReference type="Pfam" id="PF04542"/>
    </source>
</evidence>
<dbReference type="SUPFAM" id="SSF88946">
    <property type="entry name" value="Sigma2 domain of RNA polymerase sigma factors"/>
    <property type="match status" value="1"/>
</dbReference>
<dbReference type="EMBL" id="JAVNWW010000006">
    <property type="protein sequence ID" value="MDU0809534.1"/>
    <property type="molecule type" value="Genomic_DNA"/>
</dbReference>
<organism evidence="7 8">
    <name type="scientific">Aquirufa regiilacus</name>
    <dbReference type="NCBI Taxonomy" id="3024868"/>
    <lineage>
        <taxon>Bacteria</taxon>
        <taxon>Pseudomonadati</taxon>
        <taxon>Bacteroidota</taxon>
        <taxon>Cytophagia</taxon>
        <taxon>Cytophagales</taxon>
        <taxon>Flectobacillaceae</taxon>
        <taxon>Aquirufa</taxon>
    </lineage>
</organism>
<evidence type="ECO:0000313" key="7">
    <source>
        <dbReference type="EMBL" id="MDU0809534.1"/>
    </source>
</evidence>
<gene>
    <name evidence="7" type="ORF">PQG45_10845</name>
</gene>
<protein>
    <submittedName>
        <fullName evidence="7">RNA polymerase sigma factor</fullName>
    </submittedName>
</protein>
<reference evidence="7 8" key="1">
    <citation type="submission" date="2023-09" db="EMBL/GenBank/DDBJ databases">
        <title>Aquirufa genomes.</title>
        <authorList>
            <person name="Pitt A."/>
        </authorList>
    </citation>
    <scope>NUCLEOTIDE SEQUENCE [LARGE SCALE GENOMIC DNA]</scope>
    <source>
        <strain evidence="7 8">LEOWEIH-7C</strain>
    </source>
</reference>
<dbReference type="InterPro" id="IPR014284">
    <property type="entry name" value="RNA_pol_sigma-70_dom"/>
</dbReference>
<dbReference type="Pfam" id="PF08281">
    <property type="entry name" value="Sigma70_r4_2"/>
    <property type="match status" value="1"/>
</dbReference>
<comment type="similarity">
    <text evidence="1">Belongs to the sigma-70 factor family. ECF subfamily.</text>
</comment>
<dbReference type="PANTHER" id="PTHR43133:SF46">
    <property type="entry name" value="RNA POLYMERASE SIGMA-70 FACTOR ECF SUBFAMILY"/>
    <property type="match status" value="1"/>
</dbReference>
<dbReference type="Gene3D" id="1.10.10.10">
    <property type="entry name" value="Winged helix-like DNA-binding domain superfamily/Winged helix DNA-binding domain"/>
    <property type="match status" value="1"/>
</dbReference>
<evidence type="ECO:0000256" key="3">
    <source>
        <dbReference type="ARBA" id="ARBA00023082"/>
    </source>
</evidence>
<dbReference type="InterPro" id="IPR007627">
    <property type="entry name" value="RNA_pol_sigma70_r2"/>
</dbReference>
<dbReference type="NCBIfam" id="TIGR02937">
    <property type="entry name" value="sigma70-ECF"/>
    <property type="match status" value="1"/>
</dbReference>
<name>A0ABU3TUK8_9BACT</name>
<dbReference type="RefSeq" id="WP_316070850.1">
    <property type="nucleotide sequence ID" value="NZ_JAVNWW010000006.1"/>
</dbReference>
<sequence>MQTHLPSENLERSLVQACKKQDRKGQHATFNRYSGKMMAVCRRYLGNGPDAEDALMEGFMKVFSKVETFNEAGSFEGWIRRIVVNECLMKIRKQGDVFTKNIEEAWDVGEPADALMHLRTAEIEAIIAELPPGYRMIFNLYAIEGYSHEEIATLVGISSGTSKSQLSRARTMIQQKIKVIES</sequence>
<dbReference type="InterPro" id="IPR036388">
    <property type="entry name" value="WH-like_DNA-bd_sf"/>
</dbReference>
<evidence type="ECO:0000256" key="2">
    <source>
        <dbReference type="ARBA" id="ARBA00023015"/>
    </source>
</evidence>
<dbReference type="Proteomes" id="UP001249959">
    <property type="component" value="Unassembled WGS sequence"/>
</dbReference>
<keyword evidence="8" id="KW-1185">Reference proteome</keyword>
<dbReference type="InterPro" id="IPR013249">
    <property type="entry name" value="RNA_pol_sigma70_r4_t2"/>
</dbReference>
<evidence type="ECO:0000259" key="6">
    <source>
        <dbReference type="Pfam" id="PF08281"/>
    </source>
</evidence>
<dbReference type="Pfam" id="PF04542">
    <property type="entry name" value="Sigma70_r2"/>
    <property type="match status" value="1"/>
</dbReference>
<keyword evidence="3" id="KW-0731">Sigma factor</keyword>
<accession>A0ABU3TUK8</accession>
<dbReference type="Gene3D" id="1.10.1740.10">
    <property type="match status" value="1"/>
</dbReference>
<dbReference type="InterPro" id="IPR013324">
    <property type="entry name" value="RNA_pol_sigma_r3/r4-like"/>
</dbReference>
<feature type="domain" description="RNA polymerase sigma factor 70 region 4 type 2" evidence="6">
    <location>
        <begin position="122"/>
        <end position="171"/>
    </location>
</feature>
<evidence type="ECO:0000256" key="4">
    <source>
        <dbReference type="ARBA" id="ARBA00023163"/>
    </source>
</evidence>
<keyword evidence="2" id="KW-0805">Transcription regulation</keyword>
<proteinExistence type="inferred from homology"/>
<dbReference type="InterPro" id="IPR013325">
    <property type="entry name" value="RNA_pol_sigma_r2"/>
</dbReference>
<dbReference type="InterPro" id="IPR039425">
    <property type="entry name" value="RNA_pol_sigma-70-like"/>
</dbReference>
<dbReference type="CDD" id="cd06171">
    <property type="entry name" value="Sigma70_r4"/>
    <property type="match status" value="1"/>
</dbReference>
<comment type="caution">
    <text evidence="7">The sequence shown here is derived from an EMBL/GenBank/DDBJ whole genome shotgun (WGS) entry which is preliminary data.</text>
</comment>
<feature type="domain" description="RNA polymerase sigma-70 region 2" evidence="5">
    <location>
        <begin position="30"/>
        <end position="95"/>
    </location>
</feature>
<dbReference type="PANTHER" id="PTHR43133">
    <property type="entry name" value="RNA POLYMERASE ECF-TYPE SIGMA FACTO"/>
    <property type="match status" value="1"/>
</dbReference>
<evidence type="ECO:0000256" key="1">
    <source>
        <dbReference type="ARBA" id="ARBA00010641"/>
    </source>
</evidence>